<evidence type="ECO:0000256" key="6">
    <source>
        <dbReference type="SAM" id="SignalP"/>
    </source>
</evidence>
<dbReference type="InterPro" id="IPR006059">
    <property type="entry name" value="SBP"/>
</dbReference>
<evidence type="ECO:0000256" key="3">
    <source>
        <dbReference type="ARBA" id="ARBA00023136"/>
    </source>
</evidence>
<evidence type="ECO:0000256" key="5">
    <source>
        <dbReference type="ARBA" id="ARBA00023288"/>
    </source>
</evidence>
<dbReference type="InterPro" id="IPR050490">
    <property type="entry name" value="Bact_solute-bd_prot1"/>
</dbReference>
<dbReference type="SUPFAM" id="SSF53850">
    <property type="entry name" value="Periplasmic binding protein-like II"/>
    <property type="match status" value="1"/>
</dbReference>
<evidence type="ECO:0000256" key="2">
    <source>
        <dbReference type="ARBA" id="ARBA00022729"/>
    </source>
</evidence>
<comment type="caution">
    <text evidence="7">The sequence shown here is derived from an EMBL/GenBank/DDBJ whole genome shotgun (WGS) entry which is preliminary data.</text>
</comment>
<sequence length="552" mass="62845">MKKRIISVLLSCALITTMLWGCGSSGQDTQETGKAKAAQEEEAAAEPGFVPGEFPISQEPITIKIMVPITASHSKSLGELDFLKEYEEKTNVHIEWEEVSSEAYAEKYKLTLASGDLPDAFGSGFSYDPSIIYKYAKEGLIVPLDDYIESSTVNIKKWMDGYDEFRKLSTYPDGHIYALPSIDENKNIRIDRLLFINKTFLDKLGMDMPATLDELGDYLRKVTTTDLNGDGKPEYGMSFEAVQDQPSIYTFLFGLFGVSWDTKSYMHSQEGTNQLQFAPAMEETRAALEYFHEWYKEGLLDPENFTQNSTQLKAKAKTEGIGASVAFWYLSLNDGDESVNEYRVMNMLEGPNKNQVWRRNGLIPGYSANQFFITSANEHPEETLAFIDYWMDNSDNALINRFGPQGYSWDYLDNGKWTELANIPSGEPRTMENSTLYATWGHGIPYWCFADFWAEKEITADSALERQEAINGSYINVAPPGLPDLVYEENENREALNIKTDLFKYVDSQIAQFITNGVTDDNWNEYLNKLDNLQADRWAELYQKYYDIMMGE</sequence>
<organism evidence="7 8">
    <name type="scientific">Eisenbergiella tayi</name>
    <dbReference type="NCBI Taxonomy" id="1432052"/>
    <lineage>
        <taxon>Bacteria</taxon>
        <taxon>Bacillati</taxon>
        <taxon>Bacillota</taxon>
        <taxon>Clostridia</taxon>
        <taxon>Lachnospirales</taxon>
        <taxon>Lachnospiraceae</taxon>
        <taxon>Eisenbergiella</taxon>
    </lineage>
</organism>
<dbReference type="Proteomes" id="UP000094869">
    <property type="component" value="Unassembled WGS sequence"/>
</dbReference>
<protein>
    <recommendedName>
        <fullName evidence="9">Lipoprotein LipO</fullName>
    </recommendedName>
</protein>
<keyword evidence="3" id="KW-0472">Membrane</keyword>
<evidence type="ECO:0000313" key="7">
    <source>
        <dbReference type="EMBL" id="ODR54366.1"/>
    </source>
</evidence>
<keyword evidence="1" id="KW-1003">Cell membrane</keyword>
<evidence type="ECO:0000256" key="4">
    <source>
        <dbReference type="ARBA" id="ARBA00023139"/>
    </source>
</evidence>
<gene>
    <name evidence="7" type="ORF">BEI63_15405</name>
</gene>
<accession>A0ABX3AED0</accession>
<evidence type="ECO:0000313" key="8">
    <source>
        <dbReference type="Proteomes" id="UP000094869"/>
    </source>
</evidence>
<dbReference type="Gene3D" id="3.40.190.10">
    <property type="entry name" value="Periplasmic binding protein-like II"/>
    <property type="match status" value="2"/>
</dbReference>
<keyword evidence="4" id="KW-0564">Palmitate</keyword>
<evidence type="ECO:0008006" key="9">
    <source>
        <dbReference type="Google" id="ProtNLM"/>
    </source>
</evidence>
<dbReference type="Pfam" id="PF01547">
    <property type="entry name" value="SBP_bac_1"/>
    <property type="match status" value="1"/>
</dbReference>
<keyword evidence="8" id="KW-1185">Reference proteome</keyword>
<proteinExistence type="predicted"/>
<reference evidence="7 8" key="1">
    <citation type="submission" date="2016-08" db="EMBL/GenBank/DDBJ databases">
        <title>Characterization of Isolates of Eisenbergiella tayi Derived from Blood Cultures, Using Whole Genome Sequencing.</title>
        <authorList>
            <person name="Bernier A.-M."/>
            <person name="Burdz T."/>
            <person name="Wiebe D."/>
            <person name="Bernard K."/>
        </authorList>
    </citation>
    <scope>NUCLEOTIDE SEQUENCE [LARGE SCALE GENOMIC DNA]</scope>
    <source>
        <strain evidence="7 8">NML120146</strain>
    </source>
</reference>
<feature type="chain" id="PRO_5046325798" description="Lipoprotein LipO" evidence="6">
    <location>
        <begin position="22"/>
        <end position="552"/>
    </location>
</feature>
<dbReference type="PANTHER" id="PTHR43649:SF33">
    <property type="entry name" value="POLYGALACTURONAN_RHAMNOGALACTURONAN-BINDING PROTEIN YTCQ"/>
    <property type="match status" value="1"/>
</dbReference>
<dbReference type="RefSeq" id="WP_069411195.1">
    <property type="nucleotide sequence ID" value="NZ_DBFYTW010000400.1"/>
</dbReference>
<name>A0ABX3AED0_9FIRM</name>
<dbReference type="EMBL" id="MEHD01000025">
    <property type="protein sequence ID" value="ODR54366.1"/>
    <property type="molecule type" value="Genomic_DNA"/>
</dbReference>
<feature type="signal peptide" evidence="6">
    <location>
        <begin position="1"/>
        <end position="21"/>
    </location>
</feature>
<keyword evidence="5" id="KW-0449">Lipoprotein</keyword>
<dbReference type="PANTHER" id="PTHR43649">
    <property type="entry name" value="ARABINOSE-BINDING PROTEIN-RELATED"/>
    <property type="match status" value="1"/>
</dbReference>
<keyword evidence="2 6" id="KW-0732">Signal</keyword>
<evidence type="ECO:0000256" key="1">
    <source>
        <dbReference type="ARBA" id="ARBA00022475"/>
    </source>
</evidence>